<gene>
    <name evidence="15" type="ORF">Zmor_028080</name>
</gene>
<evidence type="ECO:0000256" key="7">
    <source>
        <dbReference type="ARBA" id="ARBA00023136"/>
    </source>
</evidence>
<evidence type="ECO:0000256" key="8">
    <source>
        <dbReference type="ARBA" id="ARBA00023170"/>
    </source>
</evidence>
<feature type="transmembrane region" description="Helical" evidence="12">
    <location>
        <begin position="324"/>
        <end position="342"/>
    </location>
</feature>
<proteinExistence type="predicted"/>
<evidence type="ECO:0000256" key="4">
    <source>
        <dbReference type="ARBA" id="ARBA00022692"/>
    </source>
</evidence>
<keyword evidence="11" id="KW-0407">Ion channel</keyword>
<sequence length="1035" mass="120289">MKTLYIFSLIIISSTLSTHLEKFRLTNEQSNNNIIVNQIIKTQYREFRLIIHIDNTTKEVAKDILDFPSIIFNHDVPLQKLNYYSSREKHLHVTTFTNTSTFKKLLQSDNYIGTSDIIIVLVEVKSLKEFSRELTNSPNLSKSEGIYVVSKHPHVTKIYSICFYCGKISAQLKLLQKVELGKALKTPLNNFEIFSGHELRIIYTDYFPFIYCVDKTVIDREVVCQKAIGWEHDMLEVLSHKLHFTYKLIEVPSKHLSHDGIIKELISGSVDLSIGGLSITHDRYKNLQFSSVFNYEQLGFMFVHQKSFFQRLFTYELFTLNYDFTIAATIVLLSAGVFLVVRNFDQVRLPFGRIFLMFVGSSLEQAFNLSHFRVKYTESTVRVVLISYWFLCIIVNTIFKSKLLALMVSTPTHQITIPEFLEQKYELVIDRSRGSVKLFVDLEEVLLANFPKTYKNNVCEFIDYAASHKALLYGELCRITLHSKVRCPNSTISEKVDTLTTQTVGMDGHAWLFQKDFPFVDQFNVHIRKVISGGLLSSWKQKALLAKNIYIYSKQITSTKNENVIGFSNLERAGGVAVVNYAESVELYTICFYCGDVKGKMTLLQKSSYNQPLDIEFLFSTNFKNFGGHLFKVAYIDYLPYMYCSQKTRLDNITLCNEALGSEFLLLQTLSNYLNFTYQLIETPSDFYDNLVDQVTLKHADFALGGVSATNRRMESLRFADVLRFEPFGLFYVFQKPFLSKLFEYELKNLILELFLLVVMFFLSLLVFFLDKKLKLSLVDIFMIFLKSKYEQSANVKTGDSVIFVSWWIFALIVNVIYRSMLVSLMVQKPVEHVTLQDLVDQGYEIVLQKNTTYMQIFLEPEERLINRSTTLLFDKCEILPYVQTNKALVPAEFAMTFIHKINHCSTDRDTVDIKKFTKEVFSVTPHAWPFRPETPFIDEFNIYIQKLLNGAVLKMWENRVLIEKNIYTFTEKTVPKQEKNVIDFESFLLHFLVYLVLIMMSIFCFLFELLYWWLRGRNSFGATSQNFMLTNANL</sequence>
<keyword evidence="13" id="KW-0732">Signal</keyword>
<evidence type="ECO:0000256" key="10">
    <source>
        <dbReference type="ARBA" id="ARBA00023286"/>
    </source>
</evidence>
<evidence type="ECO:0000256" key="2">
    <source>
        <dbReference type="ARBA" id="ARBA00022448"/>
    </source>
</evidence>
<organism evidence="15 16">
    <name type="scientific">Zophobas morio</name>
    <dbReference type="NCBI Taxonomy" id="2755281"/>
    <lineage>
        <taxon>Eukaryota</taxon>
        <taxon>Metazoa</taxon>
        <taxon>Ecdysozoa</taxon>
        <taxon>Arthropoda</taxon>
        <taxon>Hexapoda</taxon>
        <taxon>Insecta</taxon>
        <taxon>Pterygota</taxon>
        <taxon>Neoptera</taxon>
        <taxon>Endopterygota</taxon>
        <taxon>Coleoptera</taxon>
        <taxon>Polyphaga</taxon>
        <taxon>Cucujiformia</taxon>
        <taxon>Tenebrionidae</taxon>
        <taxon>Zophobas</taxon>
    </lineage>
</organism>
<keyword evidence="5 12" id="KW-1133">Transmembrane helix</keyword>
<evidence type="ECO:0000256" key="11">
    <source>
        <dbReference type="ARBA" id="ARBA00023303"/>
    </source>
</evidence>
<dbReference type="Pfam" id="PF10613">
    <property type="entry name" value="Lig_chan-Glu_bd"/>
    <property type="match status" value="1"/>
</dbReference>
<keyword evidence="10" id="KW-1071">Ligand-gated ion channel</keyword>
<dbReference type="EMBL" id="JALNTZ010000009">
    <property type="protein sequence ID" value="KAJ3641578.1"/>
    <property type="molecule type" value="Genomic_DNA"/>
</dbReference>
<comment type="subcellular location">
    <subcellularLocation>
        <location evidence="1">Cell membrane</location>
        <topology evidence="1">Multi-pass membrane protein</topology>
    </subcellularLocation>
</comment>
<evidence type="ECO:0000256" key="12">
    <source>
        <dbReference type="SAM" id="Phobius"/>
    </source>
</evidence>
<feature type="transmembrane region" description="Helical" evidence="12">
    <location>
        <begin position="380"/>
        <end position="399"/>
    </location>
</feature>
<keyword evidence="16" id="KW-1185">Reference proteome</keyword>
<dbReference type="GO" id="GO:0015276">
    <property type="term" value="F:ligand-gated monoatomic ion channel activity"/>
    <property type="evidence" value="ECO:0007669"/>
    <property type="project" value="InterPro"/>
</dbReference>
<feature type="chain" id="PRO_5041202659" description="Ionotropic glutamate receptor L-glutamate and glycine-binding domain-containing protein" evidence="13">
    <location>
        <begin position="18"/>
        <end position="1035"/>
    </location>
</feature>
<keyword evidence="3" id="KW-1003">Cell membrane</keyword>
<evidence type="ECO:0000256" key="3">
    <source>
        <dbReference type="ARBA" id="ARBA00022475"/>
    </source>
</evidence>
<reference evidence="15" key="1">
    <citation type="journal article" date="2023" name="G3 (Bethesda)">
        <title>Whole genome assemblies of Zophobas morio and Tenebrio molitor.</title>
        <authorList>
            <person name="Kaur S."/>
            <person name="Stinson S.A."/>
            <person name="diCenzo G.C."/>
        </authorList>
    </citation>
    <scope>NUCLEOTIDE SEQUENCE</scope>
    <source>
        <strain evidence="15">QUZm001</strain>
    </source>
</reference>
<evidence type="ECO:0000256" key="5">
    <source>
        <dbReference type="ARBA" id="ARBA00022989"/>
    </source>
</evidence>
<evidence type="ECO:0000256" key="1">
    <source>
        <dbReference type="ARBA" id="ARBA00004651"/>
    </source>
</evidence>
<feature type="transmembrane region" description="Helical" evidence="12">
    <location>
        <begin position="988"/>
        <end position="1015"/>
    </location>
</feature>
<dbReference type="PANTHER" id="PTHR42643">
    <property type="entry name" value="IONOTROPIC RECEPTOR 20A-RELATED"/>
    <property type="match status" value="1"/>
</dbReference>
<keyword evidence="9" id="KW-0325">Glycoprotein</keyword>
<dbReference type="AlphaFoldDB" id="A0AA38HPX9"/>
<feature type="transmembrane region" description="Helical" evidence="12">
    <location>
        <begin position="750"/>
        <end position="770"/>
    </location>
</feature>
<evidence type="ECO:0000259" key="14">
    <source>
        <dbReference type="Pfam" id="PF10613"/>
    </source>
</evidence>
<dbReference type="Gene3D" id="3.40.190.10">
    <property type="entry name" value="Periplasmic binding protein-like II"/>
    <property type="match status" value="2"/>
</dbReference>
<protein>
    <recommendedName>
        <fullName evidence="14">Ionotropic glutamate receptor L-glutamate and glycine-binding domain-containing protein</fullName>
    </recommendedName>
</protein>
<feature type="transmembrane region" description="Helical" evidence="12">
    <location>
        <begin position="801"/>
        <end position="818"/>
    </location>
</feature>
<feature type="domain" description="Ionotropic glutamate receptor L-glutamate and glycine-binding" evidence="14">
    <location>
        <begin position="199"/>
        <end position="303"/>
    </location>
</feature>
<evidence type="ECO:0000256" key="13">
    <source>
        <dbReference type="SAM" id="SignalP"/>
    </source>
</evidence>
<evidence type="ECO:0000313" key="16">
    <source>
        <dbReference type="Proteomes" id="UP001168821"/>
    </source>
</evidence>
<evidence type="ECO:0000256" key="6">
    <source>
        <dbReference type="ARBA" id="ARBA00023065"/>
    </source>
</evidence>
<comment type="caution">
    <text evidence="15">The sequence shown here is derived from an EMBL/GenBank/DDBJ whole genome shotgun (WGS) entry which is preliminary data.</text>
</comment>
<keyword evidence="6" id="KW-0406">Ion transport</keyword>
<feature type="signal peptide" evidence="13">
    <location>
        <begin position="1"/>
        <end position="17"/>
    </location>
</feature>
<evidence type="ECO:0000256" key="9">
    <source>
        <dbReference type="ARBA" id="ARBA00023180"/>
    </source>
</evidence>
<keyword evidence="7 12" id="KW-0472">Membrane</keyword>
<accession>A0AA38HPX9</accession>
<name>A0AA38HPX9_9CUCU</name>
<evidence type="ECO:0000313" key="15">
    <source>
        <dbReference type="EMBL" id="KAJ3641578.1"/>
    </source>
</evidence>
<dbReference type="InterPro" id="IPR019594">
    <property type="entry name" value="Glu/Gly-bd"/>
</dbReference>
<dbReference type="SUPFAM" id="SSF53850">
    <property type="entry name" value="Periplasmic binding protein-like II"/>
    <property type="match status" value="2"/>
</dbReference>
<dbReference type="PANTHER" id="PTHR42643:SF35">
    <property type="entry name" value="IONOTROPIC RECEPTOR 68A, ISOFORM A"/>
    <property type="match status" value="1"/>
</dbReference>
<keyword evidence="8" id="KW-0675">Receptor</keyword>
<dbReference type="Proteomes" id="UP001168821">
    <property type="component" value="Unassembled WGS sequence"/>
</dbReference>
<keyword evidence="2" id="KW-0813">Transport</keyword>
<dbReference type="InterPro" id="IPR052192">
    <property type="entry name" value="Insect_Ionotropic_Sensory_Rcpt"/>
</dbReference>
<keyword evidence="4 12" id="KW-0812">Transmembrane</keyword>
<dbReference type="GO" id="GO:0005886">
    <property type="term" value="C:plasma membrane"/>
    <property type="evidence" value="ECO:0007669"/>
    <property type="project" value="UniProtKB-SubCell"/>
</dbReference>